<comment type="caution">
    <text evidence="1">The sequence shown here is derived from an EMBL/GenBank/DDBJ whole genome shotgun (WGS) entry which is preliminary data.</text>
</comment>
<evidence type="ECO:0000313" key="1">
    <source>
        <dbReference type="EMBL" id="MDC3418606.1"/>
    </source>
</evidence>
<reference evidence="1" key="1">
    <citation type="submission" date="2022-06" db="EMBL/GenBank/DDBJ databases">
        <title>Aquibacillus sp. a new bacterium isolated from soil saline samples.</title>
        <authorList>
            <person name="Galisteo C."/>
            <person name="De La Haba R."/>
            <person name="Sanchez-Porro C."/>
            <person name="Ventosa A."/>
        </authorList>
    </citation>
    <scope>NUCLEOTIDE SEQUENCE</scope>
    <source>
        <strain evidence="1">3ASR75-54</strain>
    </source>
</reference>
<evidence type="ECO:0000313" key="2">
    <source>
        <dbReference type="Proteomes" id="UP001145069"/>
    </source>
</evidence>
<gene>
    <name evidence="1" type="ORF">NC799_17250</name>
</gene>
<accession>A0A9X3WK78</accession>
<keyword evidence="2" id="KW-1185">Reference proteome</keyword>
<dbReference type="Proteomes" id="UP001145069">
    <property type="component" value="Unassembled WGS sequence"/>
</dbReference>
<name>A0A9X3WK78_9BACI</name>
<sequence length="54" mass="6638">MRKPPFGYEISYNSRLRKDWYYVVEDMRHIVHNIFLDLRYLNNLDSISKSLNCI</sequence>
<proteinExistence type="predicted"/>
<dbReference type="AlphaFoldDB" id="A0A9X3WK78"/>
<dbReference type="EMBL" id="JAMQKC010000035">
    <property type="protein sequence ID" value="MDC3418606.1"/>
    <property type="molecule type" value="Genomic_DNA"/>
</dbReference>
<dbReference type="RefSeq" id="WP_272447675.1">
    <property type="nucleotide sequence ID" value="NZ_JAMQKC010000035.1"/>
</dbReference>
<organism evidence="1 2">
    <name type="scientific">Aquibacillus salsiterrae</name>
    <dbReference type="NCBI Taxonomy" id="2950439"/>
    <lineage>
        <taxon>Bacteria</taxon>
        <taxon>Bacillati</taxon>
        <taxon>Bacillota</taxon>
        <taxon>Bacilli</taxon>
        <taxon>Bacillales</taxon>
        <taxon>Bacillaceae</taxon>
        <taxon>Aquibacillus</taxon>
    </lineage>
</organism>
<protein>
    <submittedName>
        <fullName evidence="1">Uncharacterized protein</fullName>
    </submittedName>
</protein>